<comment type="caution">
    <text evidence="7">The sequence shown here is derived from an EMBL/GenBank/DDBJ whole genome shotgun (WGS) entry which is preliminary data.</text>
</comment>
<dbReference type="GO" id="GO:0031902">
    <property type="term" value="C:late endosome membrane"/>
    <property type="evidence" value="ECO:0007669"/>
    <property type="project" value="UniProtKB-SubCell"/>
</dbReference>
<dbReference type="InterPro" id="IPR029012">
    <property type="entry name" value="Helix_hairpin_bin_sf"/>
</dbReference>
<dbReference type="PANTHER" id="PTHR13678:SF27">
    <property type="entry name" value="LD45836P"/>
    <property type="match status" value="1"/>
</dbReference>
<protein>
    <submittedName>
        <fullName evidence="7">Putative Vacuolar protein sorting-associated protein 37B</fullName>
    </submittedName>
</protein>
<evidence type="ECO:0000256" key="5">
    <source>
        <dbReference type="ARBA" id="ARBA00022927"/>
    </source>
</evidence>
<dbReference type="PANTHER" id="PTHR13678">
    <property type="entry name" value="VACUOLAR PROTEIN SORTING-ASSOCIATED PROTEIN 37"/>
    <property type="match status" value="1"/>
</dbReference>
<dbReference type="AlphaFoldDB" id="A0A0N8DQ57"/>
<evidence type="ECO:0000256" key="3">
    <source>
        <dbReference type="ARBA" id="ARBA00022448"/>
    </source>
</evidence>
<evidence type="ECO:0000256" key="2">
    <source>
        <dbReference type="ARBA" id="ARBA00007617"/>
    </source>
</evidence>
<keyword evidence="8" id="KW-1185">Reference proteome</keyword>
<keyword evidence="5" id="KW-0653">Protein transport</keyword>
<evidence type="ECO:0000313" key="8">
    <source>
        <dbReference type="Proteomes" id="UP000076858"/>
    </source>
</evidence>
<evidence type="ECO:0000256" key="6">
    <source>
        <dbReference type="ARBA" id="ARBA00025010"/>
    </source>
</evidence>
<keyword evidence="3" id="KW-0813">Transport</keyword>
<evidence type="ECO:0000256" key="4">
    <source>
        <dbReference type="ARBA" id="ARBA00022753"/>
    </source>
</evidence>
<evidence type="ECO:0000313" key="7">
    <source>
        <dbReference type="EMBL" id="KZS15046.1"/>
    </source>
</evidence>
<dbReference type="InterPro" id="IPR009851">
    <property type="entry name" value="Mod_r"/>
</dbReference>
<dbReference type="Proteomes" id="UP000076858">
    <property type="component" value="Unassembled WGS sequence"/>
</dbReference>
<dbReference type="Pfam" id="PF07200">
    <property type="entry name" value="Mod_r"/>
    <property type="match status" value="1"/>
</dbReference>
<reference evidence="7 8" key="1">
    <citation type="submission" date="2016-03" db="EMBL/GenBank/DDBJ databases">
        <title>EvidentialGene: Evidence-directed Construction of Genes on Genomes.</title>
        <authorList>
            <person name="Gilbert D.G."/>
            <person name="Choi J.-H."/>
            <person name="Mockaitis K."/>
            <person name="Colbourne J."/>
            <person name="Pfrender M."/>
        </authorList>
    </citation>
    <scope>NUCLEOTIDE SEQUENCE [LARGE SCALE GENOMIC DNA]</scope>
    <source>
        <strain evidence="7 8">Xinb3</strain>
        <tissue evidence="7">Complete organism</tissue>
    </source>
</reference>
<gene>
    <name evidence="7" type="ORF">APZ42_019584</name>
</gene>
<dbReference type="EMBL" id="LRGB01000930">
    <property type="protein sequence ID" value="KZS15046.1"/>
    <property type="molecule type" value="Genomic_DNA"/>
</dbReference>
<comment type="subcellular location">
    <subcellularLocation>
        <location evidence="1">Late endosome membrane</location>
        <topology evidence="1">Peripheral membrane protein</topology>
    </subcellularLocation>
</comment>
<comment type="function">
    <text evidence="6">Component of the ESCRT-I complex, a regulator of vesicular trafficking process. Required for the sorting of endocytic ubiquitinated cargos into multivesicular bodies. May be involved in cell growth and differentiation.</text>
</comment>
<keyword evidence="4" id="KW-0967">Endosome</keyword>
<comment type="similarity">
    <text evidence="2">Belongs to the VPS37 family.</text>
</comment>
<dbReference type="GO" id="GO:0006612">
    <property type="term" value="P:protein targeting to membrane"/>
    <property type="evidence" value="ECO:0007669"/>
    <property type="project" value="TreeGrafter"/>
</dbReference>
<dbReference type="GO" id="GO:0000813">
    <property type="term" value="C:ESCRT I complex"/>
    <property type="evidence" value="ECO:0007669"/>
    <property type="project" value="UniProtKB-ARBA"/>
</dbReference>
<evidence type="ECO:0000256" key="1">
    <source>
        <dbReference type="ARBA" id="ARBA00004633"/>
    </source>
</evidence>
<dbReference type="InterPro" id="IPR037202">
    <property type="entry name" value="ESCRT_assembly_dom"/>
</dbReference>
<dbReference type="PROSITE" id="PS51314">
    <property type="entry name" value="VPS37_C"/>
    <property type="match status" value="1"/>
</dbReference>
<accession>A0A0N8DQ57</accession>
<dbReference type="Gene3D" id="1.10.287.660">
    <property type="entry name" value="Helix hairpin bin"/>
    <property type="match status" value="1"/>
</dbReference>
<organism evidence="7 8">
    <name type="scientific">Daphnia magna</name>
    <dbReference type="NCBI Taxonomy" id="35525"/>
    <lineage>
        <taxon>Eukaryota</taxon>
        <taxon>Metazoa</taxon>
        <taxon>Ecdysozoa</taxon>
        <taxon>Arthropoda</taxon>
        <taxon>Crustacea</taxon>
        <taxon>Branchiopoda</taxon>
        <taxon>Diplostraca</taxon>
        <taxon>Cladocera</taxon>
        <taxon>Anomopoda</taxon>
        <taxon>Daphniidae</taxon>
        <taxon>Daphnia</taxon>
    </lineage>
</organism>
<name>A0A0N8DQ57_9CRUS</name>
<sequence>MLMYVWYFAVQQKQLFIKMLIEVDDPRTVTVMGLLQHCNSSELKELLNEDARLEFIIRDSQLVKQQEGEKDMLLASNKSLAEYNLTWEPKISSGKQKLVELYQIGSQLEKSLEEKEMVGQGESITLDTALGLLQSATLQADEESEKLAEKFLDKSLDVDTFVEEFQQRRKMAHLRKVKADKMKELVAKQKHTVQQHGISTHIRPAPPPPSYVTHSSSTNPIPPYPIHNAPGNLPYPIFPPNNASSMPYPIYPNSNVYNPRM</sequence>
<dbReference type="GO" id="GO:0043162">
    <property type="term" value="P:ubiquitin-dependent protein catabolic process via the multivesicular body sorting pathway"/>
    <property type="evidence" value="ECO:0007669"/>
    <property type="project" value="TreeGrafter"/>
</dbReference>
<dbReference type="STRING" id="35525.A0A0N8DQ57"/>
<dbReference type="SUPFAM" id="SSF140111">
    <property type="entry name" value="Endosomal sorting complex assembly domain"/>
    <property type="match status" value="1"/>
</dbReference>
<proteinExistence type="inferred from homology"/>
<dbReference type="OrthoDB" id="10004364at2759"/>
<dbReference type="GO" id="GO:0006623">
    <property type="term" value="P:protein targeting to vacuole"/>
    <property type="evidence" value="ECO:0007669"/>
    <property type="project" value="TreeGrafter"/>
</dbReference>